<dbReference type="RefSeq" id="WP_418161197.1">
    <property type="nucleotide sequence ID" value="NZ_JBBLZC010000025.1"/>
</dbReference>
<keyword evidence="2" id="KW-1185">Reference proteome</keyword>
<protein>
    <submittedName>
        <fullName evidence="1">Uncharacterized protein</fullName>
    </submittedName>
</protein>
<proteinExistence type="predicted"/>
<dbReference type="EMBL" id="JBBLZC010000025">
    <property type="protein sequence ID" value="MEK0085350.1"/>
    <property type="molecule type" value="Genomic_DNA"/>
</dbReference>
<organism evidence="1 2">
    <name type="scientific">Benzoatithermus flavus</name>
    <dbReference type="NCBI Taxonomy" id="3108223"/>
    <lineage>
        <taxon>Bacteria</taxon>
        <taxon>Pseudomonadati</taxon>
        <taxon>Pseudomonadota</taxon>
        <taxon>Alphaproteobacteria</taxon>
        <taxon>Geminicoccales</taxon>
        <taxon>Geminicoccaceae</taxon>
        <taxon>Benzoatithermus</taxon>
    </lineage>
</organism>
<dbReference type="Proteomes" id="UP001375743">
    <property type="component" value="Unassembled WGS sequence"/>
</dbReference>
<sequence>MDRGAAGWVPPGEERLSLVAAARPDRWRAVRYADDWQAEEYARVRAADLQLEYLDLAAEPGSPVALAASFDLVRAVALFRRNRAGVSAWGDLGRVEKPGGTLFYRPYRLGERACFGFEGTLARRGEDPLERPFETLLGYGCTDAGLLTAARIETVLDGIGIGRAASPARLPALPPAGAALDFARGKADPDQGLAAFPLLLARHYTLADAGEVPESPSSIRLRE</sequence>
<evidence type="ECO:0000313" key="1">
    <source>
        <dbReference type="EMBL" id="MEK0085350.1"/>
    </source>
</evidence>
<accession>A0ABU8XY87</accession>
<name>A0ABU8XY87_9PROT</name>
<evidence type="ECO:0000313" key="2">
    <source>
        <dbReference type="Proteomes" id="UP001375743"/>
    </source>
</evidence>
<gene>
    <name evidence="1" type="ORF">U1T56_19535</name>
</gene>
<comment type="caution">
    <text evidence="1">The sequence shown here is derived from an EMBL/GenBank/DDBJ whole genome shotgun (WGS) entry which is preliminary data.</text>
</comment>
<reference evidence="1 2" key="1">
    <citation type="submission" date="2024-01" db="EMBL/GenBank/DDBJ databases">
        <title>Multi-omics insights into the function and evolution of sodium benzoate biodegradation pathways in Benzoatithermus flavus gen. nov., sp. nov. from hot spring.</title>
        <authorList>
            <person name="Hu C.-J."/>
            <person name="Li W.-J."/>
        </authorList>
    </citation>
    <scope>NUCLEOTIDE SEQUENCE [LARGE SCALE GENOMIC DNA]</scope>
    <source>
        <strain evidence="1 2">SYSU G07066</strain>
    </source>
</reference>